<dbReference type="EMBL" id="HG994591">
    <property type="protein sequence ID" value="CAF2815996.1"/>
    <property type="molecule type" value="Genomic_DNA"/>
</dbReference>
<reference evidence="1" key="1">
    <citation type="submission" date="2021-02" db="EMBL/GenBank/DDBJ databases">
        <authorList>
            <person name="Bekaert M."/>
        </authorList>
    </citation>
    <scope>NUCLEOTIDE SEQUENCE</scope>
    <source>
        <strain evidence="1">IoA-00</strain>
    </source>
</reference>
<accession>A0A7R8CLU4</accession>
<protein>
    <submittedName>
        <fullName evidence="1">(salmon louse) hypothetical protein</fullName>
    </submittedName>
</protein>
<gene>
    <name evidence="1" type="ORF">LSAA_3496</name>
</gene>
<dbReference type="AlphaFoldDB" id="A0A7R8CLU4"/>
<evidence type="ECO:0000313" key="1">
    <source>
        <dbReference type="EMBL" id="CAF2815996.1"/>
    </source>
</evidence>
<keyword evidence="2" id="KW-1185">Reference proteome</keyword>
<evidence type="ECO:0000313" key="2">
    <source>
        <dbReference type="Proteomes" id="UP000675881"/>
    </source>
</evidence>
<organism evidence="1 2">
    <name type="scientific">Lepeophtheirus salmonis</name>
    <name type="common">Salmon louse</name>
    <name type="synonym">Caligus salmonis</name>
    <dbReference type="NCBI Taxonomy" id="72036"/>
    <lineage>
        <taxon>Eukaryota</taxon>
        <taxon>Metazoa</taxon>
        <taxon>Ecdysozoa</taxon>
        <taxon>Arthropoda</taxon>
        <taxon>Crustacea</taxon>
        <taxon>Multicrustacea</taxon>
        <taxon>Hexanauplia</taxon>
        <taxon>Copepoda</taxon>
        <taxon>Siphonostomatoida</taxon>
        <taxon>Caligidae</taxon>
        <taxon>Lepeophtheirus</taxon>
    </lineage>
</organism>
<dbReference type="Proteomes" id="UP000675881">
    <property type="component" value="Chromosome 12"/>
</dbReference>
<proteinExistence type="predicted"/>
<sequence length="367" mass="42577">MRAISEDYHIIIIPWAPHSSIYISKIFKHITKALKIGSEILEGQVIDNKFGPGINWKRNYVSKFLFGFGGCTTITKCNKKGVAILFGMGGQEMQMNIFHSNKSDSSKLPSDITKYLRGARIQKFREHDQQDFNLRFRPINKYGLLMANISNSRFMSENLKHYMLNEDRTFSTCHTLQGNELLKINRSKVEIIMIGGIHRNHNTNVSYLHQNIYAYSITEIDPWVKGMKIQNHRGYLFGLNFPRSRHSSEIIRIKGKKNGEYFRRIVVIGGYCAACKDIKGNKGTTLDIIEEMNMYSDKPDHFRIQSVKIPVEWLPPQCYVDYYVNDLRHEKRLLIQKATGNEEYEINNVLNEIKIDGDKRRESNGMP</sequence>
<name>A0A7R8CLU4_LEPSM</name>
<dbReference type="OrthoDB" id="10657834at2759"/>